<evidence type="ECO:0000313" key="2">
    <source>
        <dbReference type="EMBL" id="KAJ7007042.1"/>
    </source>
</evidence>
<proteinExistence type="predicted"/>
<feature type="region of interest" description="Disordered" evidence="1">
    <location>
        <begin position="12"/>
        <end position="31"/>
    </location>
</feature>
<name>A0AAD6WC96_9ROSI</name>
<feature type="compositionally biased region" description="Polar residues" evidence="1">
    <location>
        <begin position="14"/>
        <end position="31"/>
    </location>
</feature>
<organism evidence="2 3">
    <name type="scientific">Populus alba x Populus x berolinensis</name>
    <dbReference type="NCBI Taxonomy" id="444605"/>
    <lineage>
        <taxon>Eukaryota</taxon>
        <taxon>Viridiplantae</taxon>
        <taxon>Streptophyta</taxon>
        <taxon>Embryophyta</taxon>
        <taxon>Tracheophyta</taxon>
        <taxon>Spermatophyta</taxon>
        <taxon>Magnoliopsida</taxon>
        <taxon>eudicotyledons</taxon>
        <taxon>Gunneridae</taxon>
        <taxon>Pentapetalae</taxon>
        <taxon>rosids</taxon>
        <taxon>fabids</taxon>
        <taxon>Malpighiales</taxon>
        <taxon>Salicaceae</taxon>
        <taxon>Saliceae</taxon>
        <taxon>Populus</taxon>
    </lineage>
</organism>
<accession>A0AAD6WC96</accession>
<evidence type="ECO:0000256" key="1">
    <source>
        <dbReference type="SAM" id="MobiDB-lite"/>
    </source>
</evidence>
<sequence>MVQNRQAVVRCGSGQKSTASNFRPPHSSSSQHGSMLLINQLIALCLRLTGRKQYWCGRSYGNCQSSTVLGTLASTRLIRIGNAGSFTGCRGAVRCHFQFHPYPANFNRV</sequence>
<reference evidence="2" key="1">
    <citation type="journal article" date="2023" name="Mol. Ecol. Resour.">
        <title>Chromosome-level genome assembly of a triploid poplar Populus alba 'Berolinensis'.</title>
        <authorList>
            <person name="Chen S."/>
            <person name="Yu Y."/>
            <person name="Wang X."/>
            <person name="Wang S."/>
            <person name="Zhang T."/>
            <person name="Zhou Y."/>
            <person name="He R."/>
            <person name="Meng N."/>
            <person name="Wang Y."/>
            <person name="Liu W."/>
            <person name="Liu Z."/>
            <person name="Liu J."/>
            <person name="Guo Q."/>
            <person name="Huang H."/>
            <person name="Sederoff R.R."/>
            <person name="Wang G."/>
            <person name="Qu G."/>
            <person name="Chen S."/>
        </authorList>
    </citation>
    <scope>NUCLEOTIDE SEQUENCE</scope>
    <source>
        <strain evidence="2">SC-2020</strain>
    </source>
</reference>
<keyword evidence="3" id="KW-1185">Reference proteome</keyword>
<gene>
    <name evidence="2" type="ORF">NC653_006182</name>
</gene>
<evidence type="ECO:0000313" key="3">
    <source>
        <dbReference type="Proteomes" id="UP001164929"/>
    </source>
</evidence>
<dbReference type="AlphaFoldDB" id="A0AAD6WC96"/>
<dbReference type="Proteomes" id="UP001164929">
    <property type="component" value="Chromosome 2"/>
</dbReference>
<comment type="caution">
    <text evidence="2">The sequence shown here is derived from an EMBL/GenBank/DDBJ whole genome shotgun (WGS) entry which is preliminary data.</text>
</comment>
<dbReference type="EMBL" id="JAQIZT010000002">
    <property type="protein sequence ID" value="KAJ7007042.1"/>
    <property type="molecule type" value="Genomic_DNA"/>
</dbReference>
<protein>
    <submittedName>
        <fullName evidence="2">Uncharacterized protein</fullName>
    </submittedName>
</protein>